<evidence type="ECO:0000313" key="11">
    <source>
        <dbReference type="EMBL" id="TKT73455.1"/>
    </source>
</evidence>
<dbReference type="GO" id="GO:0048038">
    <property type="term" value="F:quinone binding"/>
    <property type="evidence" value="ECO:0007669"/>
    <property type="project" value="UniProtKB-KW"/>
</dbReference>
<keyword evidence="8" id="KW-1003">Cell membrane</keyword>
<evidence type="ECO:0000256" key="5">
    <source>
        <dbReference type="ARBA" id="ARBA00022967"/>
    </source>
</evidence>
<dbReference type="EC" id="7.1.1.-" evidence="8"/>
<dbReference type="PANTHER" id="PTHR11993:SF10">
    <property type="entry name" value="NADH DEHYDROGENASE [UBIQUINONE] IRON-SULFUR PROTEIN 2, MITOCHONDRIAL"/>
    <property type="match status" value="1"/>
</dbReference>
<comment type="subcellular location">
    <subcellularLocation>
        <location evidence="8">Cell membrane</location>
        <topology evidence="8">Peripheral membrane protein</topology>
        <orientation evidence="8">Cytoplasmic side</orientation>
    </subcellularLocation>
</comment>
<keyword evidence="6 8" id="KW-0520">NAD</keyword>
<dbReference type="GO" id="GO:0005886">
    <property type="term" value="C:plasma membrane"/>
    <property type="evidence" value="ECO:0007669"/>
    <property type="project" value="UniProtKB-SubCell"/>
</dbReference>
<protein>
    <recommendedName>
        <fullName evidence="8">NADH-quinone oxidoreductase subunit D</fullName>
        <ecNumber evidence="8">7.1.1.-</ecNumber>
    </recommendedName>
    <alternativeName>
        <fullName evidence="8">NADH dehydrogenase I subunit D</fullName>
    </alternativeName>
    <alternativeName>
        <fullName evidence="8">NDH-1 subunit D</fullName>
    </alternativeName>
</protein>
<keyword evidence="12" id="KW-1185">Reference proteome</keyword>
<name>A0A4U6BUQ8_9BRAD</name>
<dbReference type="NCBIfam" id="NF004739">
    <property type="entry name" value="PRK06075.1"/>
    <property type="match status" value="1"/>
</dbReference>
<comment type="similarity">
    <text evidence="2 8 9">Belongs to the complex I 49 kDa subunit family.</text>
</comment>
<dbReference type="EMBL" id="LBIA02000001">
    <property type="protein sequence ID" value="TKT73455.1"/>
    <property type="molecule type" value="Genomic_DNA"/>
</dbReference>
<keyword evidence="8" id="KW-0472">Membrane</keyword>
<keyword evidence="7 8" id="KW-0830">Ubiquinone</keyword>
<evidence type="ECO:0000256" key="8">
    <source>
        <dbReference type="HAMAP-Rule" id="MF_01358"/>
    </source>
</evidence>
<evidence type="ECO:0000256" key="1">
    <source>
        <dbReference type="ARBA" id="ARBA00002378"/>
    </source>
</evidence>
<evidence type="ECO:0000313" key="12">
    <source>
        <dbReference type="Proteomes" id="UP000034832"/>
    </source>
</evidence>
<dbReference type="InterPro" id="IPR022885">
    <property type="entry name" value="NDH1_su_D/H"/>
</dbReference>
<dbReference type="Pfam" id="PF00346">
    <property type="entry name" value="Complex1_49kDa"/>
    <property type="match status" value="1"/>
</dbReference>
<dbReference type="PROSITE" id="PS00535">
    <property type="entry name" value="COMPLEX1_49K"/>
    <property type="match status" value="1"/>
</dbReference>
<dbReference type="PANTHER" id="PTHR11993">
    <property type="entry name" value="NADH-UBIQUINONE OXIDOREDUCTASE 49 KDA SUBUNIT"/>
    <property type="match status" value="1"/>
</dbReference>
<accession>A0A4U6BUQ8</accession>
<dbReference type="FunFam" id="1.10.645.10:FF:000005">
    <property type="entry name" value="NADH-quinone oxidoreductase subunit D"/>
    <property type="match status" value="1"/>
</dbReference>
<dbReference type="GO" id="GO:0050136">
    <property type="term" value="F:NADH dehydrogenase (quinone) (non-electrogenic) activity"/>
    <property type="evidence" value="ECO:0007669"/>
    <property type="project" value="UniProtKB-UniRule"/>
</dbReference>
<comment type="function">
    <text evidence="1 8">NDH-1 shuttles electrons from NADH, via FMN and iron-sulfur (Fe-S) centers, to quinones in the respiratory chain. The immediate electron acceptor for the enzyme in this species is believed to be ubiquinone. Couples the redox reaction to proton translocation (for every two electrons transferred, four hydrogen ions are translocated across the cytoplasmic membrane), and thus conserves the redox energy in a proton gradient.</text>
</comment>
<proteinExistence type="inferred from homology"/>
<evidence type="ECO:0000256" key="2">
    <source>
        <dbReference type="ARBA" id="ARBA00005769"/>
    </source>
</evidence>
<evidence type="ECO:0000256" key="9">
    <source>
        <dbReference type="RuleBase" id="RU003685"/>
    </source>
</evidence>
<evidence type="ECO:0000256" key="3">
    <source>
        <dbReference type="ARBA" id="ARBA00022448"/>
    </source>
</evidence>
<dbReference type="STRING" id="211460.YH63_19400"/>
<gene>
    <name evidence="8" type="primary">nuoD</name>
    <name evidence="11" type="ORF">YH63_019620</name>
</gene>
<dbReference type="OrthoDB" id="9801496at2"/>
<comment type="catalytic activity">
    <reaction evidence="8">
        <text>a quinone + NADH + 5 H(+)(in) = a quinol + NAD(+) + 4 H(+)(out)</text>
        <dbReference type="Rhea" id="RHEA:57888"/>
        <dbReference type="ChEBI" id="CHEBI:15378"/>
        <dbReference type="ChEBI" id="CHEBI:24646"/>
        <dbReference type="ChEBI" id="CHEBI:57540"/>
        <dbReference type="ChEBI" id="CHEBI:57945"/>
        <dbReference type="ChEBI" id="CHEBI:132124"/>
    </reaction>
</comment>
<comment type="caution">
    <text evidence="11">The sequence shown here is derived from an EMBL/GenBank/DDBJ whole genome shotgun (WGS) entry which is preliminary data.</text>
</comment>
<dbReference type="GO" id="GO:0051287">
    <property type="term" value="F:NAD binding"/>
    <property type="evidence" value="ECO:0007669"/>
    <property type="project" value="InterPro"/>
</dbReference>
<dbReference type="InterPro" id="IPR014029">
    <property type="entry name" value="NADH_UbQ_OxRdtase_49kDa_CS"/>
</dbReference>
<dbReference type="NCBIfam" id="TIGR01962">
    <property type="entry name" value="NuoD"/>
    <property type="match status" value="1"/>
</dbReference>
<sequence>MTETPGMRNFTINFGPQHPAAHGVLRLVLELDGEVVERVDPHIGLLHRGTEKLIEQKTYLQAIPYFDRLDYVAPMNQEHAFCLAAEKLLGITVPRRGQLIRVLYSEIGRILSHLLNVTTQAMDVGALTPPLWGFEEREKLMVFYERASGSRMHAAFFRVGGVHQDLPPKLIDDIYNWCDPFLTVCDDLETLLTNNRIFKQRNVDIGVVTLEQAWEWGFSGVMVRGSGAAWDLRKSQPYECYAEMDFDIPIGKNGDCYDRYCIRMEEMRQSVRIMKQCIEKLRAPDGQGPVVVEDNKIAPPKRSEMKRSMEALIHHFKLYTEGVRVPAGEVYAAVEAPKGEFGVFLVSDGTNKPYKCKIRAPGFAHLQAMDFICRGHLLADVSAILGSLDIVFGEVDR</sequence>
<dbReference type="SUPFAM" id="SSF56762">
    <property type="entry name" value="HydB/Nqo4-like"/>
    <property type="match status" value="1"/>
</dbReference>
<dbReference type="AlphaFoldDB" id="A0A4U6BUQ8"/>
<keyword evidence="3 8" id="KW-0813">Transport</keyword>
<evidence type="ECO:0000256" key="7">
    <source>
        <dbReference type="ARBA" id="ARBA00023075"/>
    </source>
</evidence>
<organism evidence="11 12">
    <name type="scientific">Afipia massiliensis</name>
    <dbReference type="NCBI Taxonomy" id="211460"/>
    <lineage>
        <taxon>Bacteria</taxon>
        <taxon>Pseudomonadati</taxon>
        <taxon>Pseudomonadota</taxon>
        <taxon>Alphaproteobacteria</taxon>
        <taxon>Hyphomicrobiales</taxon>
        <taxon>Nitrobacteraceae</taxon>
        <taxon>Afipia</taxon>
    </lineage>
</organism>
<keyword evidence="4 8" id="KW-0874">Quinone</keyword>
<comment type="subunit">
    <text evidence="8">NDH-1 is composed of 14 different subunits. Subunits NuoB, C, D, E, F, and G constitute the peripheral sector of the complex.</text>
</comment>
<keyword evidence="11" id="KW-0560">Oxidoreductase</keyword>
<reference evidence="11" key="1">
    <citation type="submission" date="2019-04" db="EMBL/GenBank/DDBJ databases">
        <title>Whole genome sequencing of cave bacteria.</title>
        <authorList>
            <person name="Gan H.M."/>
            <person name="Barton H."/>
            <person name="Savka M.A."/>
        </authorList>
    </citation>
    <scope>NUCLEOTIDE SEQUENCE [LARGE SCALE GENOMIC DNA]</scope>
    <source>
        <strain evidence="11">LC387</strain>
    </source>
</reference>
<evidence type="ECO:0000256" key="4">
    <source>
        <dbReference type="ARBA" id="ARBA00022719"/>
    </source>
</evidence>
<feature type="domain" description="NADH-quinone oxidoreductase subunit D" evidence="10">
    <location>
        <begin position="123"/>
        <end position="397"/>
    </location>
</feature>
<keyword evidence="5 8" id="KW-1278">Translocase</keyword>
<evidence type="ECO:0000256" key="6">
    <source>
        <dbReference type="ARBA" id="ARBA00023027"/>
    </source>
</evidence>
<dbReference type="InterPro" id="IPR029014">
    <property type="entry name" value="NiFe-Hase_large"/>
</dbReference>
<dbReference type="HAMAP" id="MF_01358">
    <property type="entry name" value="NDH1_NuoD"/>
    <property type="match status" value="1"/>
</dbReference>
<evidence type="ECO:0000259" key="10">
    <source>
        <dbReference type="Pfam" id="PF00346"/>
    </source>
</evidence>
<dbReference type="InterPro" id="IPR001135">
    <property type="entry name" value="NADH_Q_OxRdtase_suD"/>
</dbReference>
<dbReference type="Proteomes" id="UP000034832">
    <property type="component" value="Unassembled WGS sequence"/>
</dbReference>
<dbReference type="RefSeq" id="WP_046829977.1">
    <property type="nucleotide sequence ID" value="NZ_LBIA02000001.1"/>
</dbReference>
<dbReference type="Gene3D" id="1.10.645.10">
    <property type="entry name" value="Cytochrome-c3 Hydrogenase, chain B"/>
    <property type="match status" value="1"/>
</dbReference>